<comment type="caution">
    <text evidence="3">The sequence shown here is derived from an EMBL/GenBank/DDBJ whole genome shotgun (WGS) entry which is preliminary data.</text>
</comment>
<accession>A0ABT6DL81</accession>
<sequence length="142" mass="16357">MKDQIELSITVRGTVAEIWRALTDSDDIENWWSDDVVIEPRVGGKFKEAWVDDEGNKGLASGKVLSLQEKKNITFTWREKDWPKEAQTECTFSIEDQGPKRVLTVKHVGWGSLPDKSRAKIMKDFEVGWGYHLQELKSYLDD</sequence>
<evidence type="ECO:0000256" key="1">
    <source>
        <dbReference type="ARBA" id="ARBA00006817"/>
    </source>
</evidence>
<reference evidence="3" key="1">
    <citation type="submission" date="2022-08" db="EMBL/GenBank/DDBJ databases">
        <title>Novel Bdellovibrio Species Isolated from Svalbard: Designation Bdellovibrio svalbardensis.</title>
        <authorList>
            <person name="Mitchell R.J."/>
            <person name="Choi S.Y."/>
        </authorList>
    </citation>
    <scope>NUCLEOTIDE SEQUENCE</scope>
    <source>
        <strain evidence="3">PAP01</strain>
    </source>
</reference>
<dbReference type="InterPro" id="IPR013538">
    <property type="entry name" value="ASHA1/2-like_C"/>
</dbReference>
<evidence type="ECO:0000313" key="4">
    <source>
        <dbReference type="Proteomes" id="UP001152321"/>
    </source>
</evidence>
<proteinExistence type="inferred from homology"/>
<dbReference type="CDD" id="cd07814">
    <property type="entry name" value="SRPBCC_CalC_Aha1-like"/>
    <property type="match status" value="1"/>
</dbReference>
<dbReference type="Proteomes" id="UP001152321">
    <property type="component" value="Unassembled WGS sequence"/>
</dbReference>
<dbReference type="SUPFAM" id="SSF55961">
    <property type="entry name" value="Bet v1-like"/>
    <property type="match status" value="1"/>
</dbReference>
<dbReference type="RefSeq" id="WP_277579104.1">
    <property type="nucleotide sequence ID" value="NZ_JANRMI010000004.1"/>
</dbReference>
<dbReference type="InterPro" id="IPR023393">
    <property type="entry name" value="START-like_dom_sf"/>
</dbReference>
<dbReference type="Gene3D" id="3.30.530.20">
    <property type="match status" value="1"/>
</dbReference>
<feature type="domain" description="Activator of Hsp90 ATPase homologue 1/2-like C-terminal" evidence="2">
    <location>
        <begin position="14"/>
        <end position="140"/>
    </location>
</feature>
<evidence type="ECO:0000313" key="3">
    <source>
        <dbReference type="EMBL" id="MDG0817632.1"/>
    </source>
</evidence>
<keyword evidence="4" id="KW-1185">Reference proteome</keyword>
<name>A0ABT6DL81_9BACT</name>
<dbReference type="Pfam" id="PF08327">
    <property type="entry name" value="AHSA1"/>
    <property type="match status" value="1"/>
</dbReference>
<dbReference type="EMBL" id="JANRMI010000004">
    <property type="protein sequence ID" value="MDG0817632.1"/>
    <property type="molecule type" value="Genomic_DNA"/>
</dbReference>
<gene>
    <name evidence="3" type="ORF">NWE73_14725</name>
</gene>
<evidence type="ECO:0000259" key="2">
    <source>
        <dbReference type="Pfam" id="PF08327"/>
    </source>
</evidence>
<organism evidence="3 4">
    <name type="scientific">Bdellovibrio svalbardensis</name>
    <dbReference type="NCBI Taxonomy" id="2972972"/>
    <lineage>
        <taxon>Bacteria</taxon>
        <taxon>Pseudomonadati</taxon>
        <taxon>Bdellovibrionota</taxon>
        <taxon>Bdellovibrionia</taxon>
        <taxon>Bdellovibrionales</taxon>
        <taxon>Pseudobdellovibrionaceae</taxon>
        <taxon>Bdellovibrio</taxon>
    </lineage>
</organism>
<protein>
    <submittedName>
        <fullName evidence="3">SRPBCC domain-containing protein</fullName>
    </submittedName>
</protein>
<comment type="similarity">
    <text evidence="1">Belongs to the AHA1 family.</text>
</comment>